<feature type="compositionally biased region" description="Acidic residues" evidence="1">
    <location>
        <begin position="477"/>
        <end position="488"/>
    </location>
</feature>
<feature type="region of interest" description="Disordered" evidence="1">
    <location>
        <begin position="1"/>
        <end position="21"/>
    </location>
</feature>
<keyword evidence="3" id="KW-1185">Reference proteome</keyword>
<feature type="region of interest" description="Disordered" evidence="1">
    <location>
        <begin position="407"/>
        <end position="584"/>
    </location>
</feature>
<gene>
    <name evidence="4" type="primary">LOC113205652</name>
</gene>
<evidence type="ECO:0000313" key="3">
    <source>
        <dbReference type="Proteomes" id="UP000504606"/>
    </source>
</evidence>
<feature type="region of interest" description="Disordered" evidence="1">
    <location>
        <begin position="627"/>
        <end position="667"/>
    </location>
</feature>
<organism evidence="3 4">
    <name type="scientific">Frankliniella occidentalis</name>
    <name type="common">Western flower thrips</name>
    <name type="synonym">Euthrips occidentalis</name>
    <dbReference type="NCBI Taxonomy" id="133901"/>
    <lineage>
        <taxon>Eukaryota</taxon>
        <taxon>Metazoa</taxon>
        <taxon>Ecdysozoa</taxon>
        <taxon>Arthropoda</taxon>
        <taxon>Hexapoda</taxon>
        <taxon>Insecta</taxon>
        <taxon>Pterygota</taxon>
        <taxon>Neoptera</taxon>
        <taxon>Paraneoptera</taxon>
        <taxon>Thysanoptera</taxon>
        <taxon>Terebrantia</taxon>
        <taxon>Thripoidea</taxon>
        <taxon>Thripidae</taxon>
        <taxon>Frankliniella</taxon>
    </lineage>
</organism>
<proteinExistence type="predicted"/>
<dbReference type="GeneID" id="113205652"/>
<sequence length="924" mass="103840">MDAFNALWDNPQQRKRPPDDDFQLFTMEEWFAKSSTHKILNGSFRCPLPPELEPQVKSFERKNNKNNENTGNTAGCVAQKSNSKQNHPNQRNQNAKAEDSKMYVPGLVKQPGIDRMSALSRDEQKDCLRLYQKFYGRPVTDLTPCEKAEYQLFQSLLRRVQAEQKEFLDHAKQDWLDYADRTSKIKGDAYNFVLQHWTDKVSHAMAQYPKNYKLLRTVSLLRKSNTVVKMHLIKNILNIGKVPISKLPQFDAPFRIATSLIRLRTWRYLNIPPGQLSGTLHKVPVSRDPNAERLARLHGADVVMSTSAFKCLLDNYDENKHPHHSGVGKSWIIPVIVKEHRSFCDGKPISKTIVFLDKALPLSRMTKFDKVCTYQKHGLLAALVHRHNEGGIEFDIKGDDIMIRKPSVDDVIPPKNFTQVRNDKPAPPDSKQNDNQSSMSAPSKSNENLVSSEICTKNVDLQVSDRKSLEEKGSDGNDNDEDDDDSSDEFGLTIALSDEETNTKKTSITCPKENPSSSQIQAVKESENHTPSKSENDPTINSRIKGLGESENQSVNEFEQQEVNEPENQTVNDSGKPEVNESKNQAIKDSGNQEANLSENQAVNLSDTESRVQIACNDSQVVEGSVENTLKPLESESTVQSNGKNDLSNRWEKTPAPPLVKTVNGNALPPNTTNVMYNLWSLQDEKNKANPLEENSAKNINLLIRSRIDGCESLGSGAYEPLTFAVKPEYQLEYGAGVVALSDLTRQWAKLLIQPNTSLARVRVNVTTSEMVKVEKCSKEEVAADAKLLYNEDLSHTLMTLNGVLLDLMSLSSGEYLLSHTPDMGLNAKLFKTTIGNEAVDWYLPAGYGALPGEIGCDVPWQPLDSRVIMPKNLLFHQMPCTFQPYWAPDIKPKQYKPKPPKFATINNLKSKKKKKNKKKGKKN</sequence>
<feature type="compositionally biased region" description="Basic and acidic residues" evidence="1">
    <location>
        <begin position="524"/>
        <end position="536"/>
    </location>
</feature>
<accession>A0A9C6X227</accession>
<evidence type="ECO:0000256" key="1">
    <source>
        <dbReference type="SAM" id="MobiDB-lite"/>
    </source>
</evidence>
<feature type="compositionally biased region" description="Polar residues" evidence="1">
    <location>
        <begin position="79"/>
        <end position="95"/>
    </location>
</feature>
<dbReference type="KEGG" id="foc:113205652"/>
<feature type="domain" description="Little elongation complex subunit 2 C-terminal" evidence="2">
    <location>
        <begin position="668"/>
        <end position="885"/>
    </location>
</feature>
<dbReference type="GO" id="GO:0042796">
    <property type="term" value="P:snRNA transcription by RNA polymerase III"/>
    <property type="evidence" value="ECO:0007669"/>
    <property type="project" value="TreeGrafter"/>
</dbReference>
<dbReference type="Pfam" id="PF10505">
    <property type="entry name" value="NARG2_C"/>
    <property type="match status" value="1"/>
</dbReference>
<protein>
    <submittedName>
        <fullName evidence="4">Little elongation complex subunit 2</fullName>
    </submittedName>
</protein>
<dbReference type="OrthoDB" id="6288737at2759"/>
<dbReference type="GO" id="GO:0008023">
    <property type="term" value="C:transcription elongation factor complex"/>
    <property type="evidence" value="ECO:0007669"/>
    <property type="project" value="InterPro"/>
</dbReference>
<evidence type="ECO:0000313" key="4">
    <source>
        <dbReference type="RefSeq" id="XP_052127750.1"/>
    </source>
</evidence>
<dbReference type="AlphaFoldDB" id="A0A9C6X227"/>
<feature type="compositionally biased region" description="Polar residues" evidence="1">
    <location>
        <begin position="635"/>
        <end position="646"/>
    </location>
</feature>
<feature type="compositionally biased region" description="Basic residues" evidence="1">
    <location>
        <begin position="910"/>
        <end position="924"/>
    </location>
</feature>
<dbReference type="GO" id="GO:0045945">
    <property type="term" value="P:positive regulation of transcription by RNA polymerase III"/>
    <property type="evidence" value="ECO:0007669"/>
    <property type="project" value="TreeGrafter"/>
</dbReference>
<name>A0A9C6X227_FRAOC</name>
<feature type="compositionally biased region" description="Polar residues" evidence="1">
    <location>
        <begin position="433"/>
        <end position="461"/>
    </location>
</feature>
<dbReference type="PANTHER" id="PTHR14633">
    <property type="entry name" value="LITTLE ELONGATION COMPLEX SUBUNIT 2"/>
    <property type="match status" value="1"/>
</dbReference>
<dbReference type="Proteomes" id="UP000504606">
    <property type="component" value="Unplaced"/>
</dbReference>
<dbReference type="GO" id="GO:0042795">
    <property type="term" value="P:snRNA transcription by RNA polymerase II"/>
    <property type="evidence" value="ECO:0007669"/>
    <property type="project" value="TreeGrafter"/>
</dbReference>
<dbReference type="InterPro" id="IPR019535">
    <property type="entry name" value="ICE2_C"/>
</dbReference>
<reference evidence="4" key="2">
    <citation type="submission" date="2025-08" db="UniProtKB">
        <authorList>
            <consortium name="RefSeq"/>
        </authorList>
    </citation>
    <scope>IDENTIFICATION</scope>
    <source>
        <tissue evidence="4">Whole organism</tissue>
    </source>
</reference>
<feature type="compositionally biased region" description="Polar residues" evidence="1">
    <location>
        <begin position="504"/>
        <end position="521"/>
    </location>
</feature>
<dbReference type="PANTHER" id="PTHR14633:SF3">
    <property type="entry name" value="LITTLE ELONGATION COMPLEX SUBUNIT 2"/>
    <property type="match status" value="1"/>
</dbReference>
<evidence type="ECO:0000259" key="2">
    <source>
        <dbReference type="Pfam" id="PF10505"/>
    </source>
</evidence>
<feature type="region of interest" description="Disordered" evidence="1">
    <location>
        <begin position="892"/>
        <end position="924"/>
    </location>
</feature>
<reference evidence="4" key="1">
    <citation type="journal article" date="2018" name="Proc. Natl. Acad. Sci. U.S.A.">
        <title>Phylogenomics and the evolution of hemipteroid insects.</title>
        <authorList>
            <person name="Johnson K.P."/>
            <person name="Dietrich C.H."/>
            <person name="Friedrich F."/>
            <person name="Beutel R.G."/>
            <person name="Wipfler B."/>
            <person name="Peters R.S."/>
            <person name="Allen J.M."/>
            <person name="Petersen M."/>
            <person name="Donath A."/>
            <person name="Walden K.K."/>
            <person name="Kozlov A.M."/>
            <person name="Podsiadlowski L."/>
            <person name="Mayer C."/>
            <person name="Meusemann K."/>
            <person name="Vasilikopoulos A."/>
            <person name="Waterhouse R.M."/>
            <person name="Cameron S.L."/>
            <person name="Weirauch C."/>
            <person name="Swanson D.R."/>
            <person name="Percy D.M."/>
            <person name="Hardy N.B."/>
            <person name="Terry I."/>
            <person name="Liu S."/>
            <person name="Zhou X."/>
            <person name="Misof B."/>
            <person name="Robertson H.M."/>
            <person name="Yoshizawa K."/>
        </authorList>
    </citation>
    <scope>NUCLEOTIDE SEQUENCE</scope>
    <source>
        <tissue evidence="4">Whole organism</tissue>
    </source>
</reference>
<feature type="compositionally biased region" description="Basic and acidic residues" evidence="1">
    <location>
        <begin position="463"/>
        <end position="475"/>
    </location>
</feature>
<dbReference type="RefSeq" id="XP_052127750.1">
    <property type="nucleotide sequence ID" value="XM_052271790.1"/>
</dbReference>
<feature type="region of interest" description="Disordered" evidence="1">
    <location>
        <begin position="62"/>
        <end position="103"/>
    </location>
</feature>